<dbReference type="EMBL" id="PGTB01000001">
    <property type="protein sequence ID" value="PJE38604.1"/>
    <property type="molecule type" value="Genomic_DNA"/>
</dbReference>
<dbReference type="Pfam" id="PF07331">
    <property type="entry name" value="TctB"/>
    <property type="match status" value="1"/>
</dbReference>
<keyword evidence="1" id="KW-0472">Membrane</keyword>
<evidence type="ECO:0000313" key="3">
    <source>
        <dbReference type="EMBL" id="PJE38604.1"/>
    </source>
</evidence>
<feature type="domain" description="DUF1468" evidence="2">
    <location>
        <begin position="6"/>
        <end position="149"/>
    </location>
</feature>
<reference evidence="3 4" key="1">
    <citation type="journal article" date="2018" name="Int. J. Syst. Evol. Microbiol.">
        <title>Pseudooceanicola lipolyticus sp. nov., a marine alphaproteobacterium, reclassification of Oceanicola flagellatus as Pseudooceanicola flagellatus comb. nov. and emended description of the genus Pseudooceanicola.</title>
        <authorList>
            <person name="Huang M.-M."/>
            <person name="Guo L.-L."/>
            <person name="Wu Y.-H."/>
            <person name="Lai Q.-L."/>
            <person name="Shao Z.-Z."/>
            <person name="Wang C.-S."/>
            <person name="Wu M."/>
            <person name="Xu X.-W."/>
        </authorList>
    </citation>
    <scope>NUCLEOTIDE SEQUENCE [LARGE SCALE GENOMIC DNA]</scope>
    <source>
        <strain evidence="3 4">157</strain>
    </source>
</reference>
<organism evidence="3 4">
    <name type="scientific">Pseudooceanicola lipolyticus</name>
    <dbReference type="NCBI Taxonomy" id="2029104"/>
    <lineage>
        <taxon>Bacteria</taxon>
        <taxon>Pseudomonadati</taxon>
        <taxon>Pseudomonadota</taxon>
        <taxon>Alphaproteobacteria</taxon>
        <taxon>Rhodobacterales</taxon>
        <taxon>Paracoccaceae</taxon>
        <taxon>Pseudooceanicola</taxon>
    </lineage>
</organism>
<proteinExistence type="predicted"/>
<evidence type="ECO:0000256" key="1">
    <source>
        <dbReference type="SAM" id="Phobius"/>
    </source>
</evidence>
<dbReference type="InterPro" id="IPR009936">
    <property type="entry name" value="DUF1468"/>
</dbReference>
<keyword evidence="4" id="KW-1185">Reference proteome</keyword>
<dbReference type="RefSeq" id="WP_100160733.1">
    <property type="nucleotide sequence ID" value="NZ_PGTB01000001.1"/>
</dbReference>
<evidence type="ECO:0000313" key="4">
    <source>
        <dbReference type="Proteomes" id="UP000231553"/>
    </source>
</evidence>
<feature type="transmembrane region" description="Helical" evidence="1">
    <location>
        <begin position="95"/>
        <end position="111"/>
    </location>
</feature>
<comment type="caution">
    <text evidence="3">The sequence shown here is derived from an EMBL/GenBank/DDBJ whole genome shotgun (WGS) entry which is preliminary data.</text>
</comment>
<name>A0A2M8J764_9RHOB</name>
<dbReference type="AlphaFoldDB" id="A0A2M8J764"/>
<dbReference type="OrthoDB" id="7867848at2"/>
<accession>A0A2M8J764</accession>
<evidence type="ECO:0000259" key="2">
    <source>
        <dbReference type="Pfam" id="PF07331"/>
    </source>
</evidence>
<keyword evidence="1" id="KW-1133">Transmembrane helix</keyword>
<keyword evidence="1" id="KW-0812">Transmembrane</keyword>
<sequence length="153" mass="16433">MKPQAVFALLILALDAAYLQQALQLPLPFANGEPGPSLMPLVLVLTLGIGALGVLVQELRGTATHDDDEDAGFSLRTIALIGLTCGFVWAFEPLGYWYATLSYAFGVAWLFEQERLGPVKAVLTSALIAVGIAGAGWLFFVTLFDLFLPEGYN</sequence>
<gene>
    <name evidence="3" type="ORF">CVM52_00310</name>
</gene>
<protein>
    <recommendedName>
        <fullName evidence="2">DUF1468 domain-containing protein</fullName>
    </recommendedName>
</protein>
<feature type="transmembrane region" description="Helical" evidence="1">
    <location>
        <begin position="38"/>
        <end position="59"/>
    </location>
</feature>
<dbReference type="Proteomes" id="UP000231553">
    <property type="component" value="Unassembled WGS sequence"/>
</dbReference>
<feature type="transmembrane region" description="Helical" evidence="1">
    <location>
        <begin position="71"/>
        <end position="89"/>
    </location>
</feature>
<feature type="transmembrane region" description="Helical" evidence="1">
    <location>
        <begin position="123"/>
        <end position="148"/>
    </location>
</feature>